<dbReference type="PANTHER" id="PTHR30146:SF109">
    <property type="entry name" value="HTH-TYPE TRANSCRIPTIONAL REGULATOR GALS"/>
    <property type="match status" value="1"/>
</dbReference>
<protein>
    <submittedName>
        <fullName evidence="5">Transcriptional regulator, LacI family</fullName>
    </submittedName>
</protein>
<keyword evidence="2" id="KW-0238">DNA-binding</keyword>
<dbReference type="PROSITE" id="PS50932">
    <property type="entry name" value="HTH_LACI_2"/>
    <property type="match status" value="1"/>
</dbReference>
<evidence type="ECO:0000313" key="5">
    <source>
        <dbReference type="EMBL" id="KKI50437.1"/>
    </source>
</evidence>
<evidence type="ECO:0000256" key="2">
    <source>
        <dbReference type="ARBA" id="ARBA00023125"/>
    </source>
</evidence>
<dbReference type="AlphaFoldDB" id="A0A0M2NJ23"/>
<dbReference type="InterPro" id="IPR046335">
    <property type="entry name" value="LacI/GalR-like_sensor"/>
</dbReference>
<dbReference type="Gene3D" id="1.10.260.40">
    <property type="entry name" value="lambda repressor-like DNA-binding domains"/>
    <property type="match status" value="1"/>
</dbReference>
<dbReference type="GO" id="GO:0003700">
    <property type="term" value="F:DNA-binding transcription factor activity"/>
    <property type="evidence" value="ECO:0007669"/>
    <property type="project" value="TreeGrafter"/>
</dbReference>
<evidence type="ECO:0000256" key="3">
    <source>
        <dbReference type="ARBA" id="ARBA00023163"/>
    </source>
</evidence>
<dbReference type="Proteomes" id="UP000034076">
    <property type="component" value="Unassembled WGS sequence"/>
</dbReference>
<accession>A0A0M2NJ23</accession>
<reference evidence="5 6" key="1">
    <citation type="submission" date="2015-04" db="EMBL/GenBank/DDBJ databases">
        <title>Draft genome sequence of bacteremic isolate Catabacter hongkongensis type strain HKU16T.</title>
        <authorList>
            <person name="Lau S.K."/>
            <person name="Teng J.L."/>
            <person name="Huang Y."/>
            <person name="Curreem S.O."/>
            <person name="Tsui S.K."/>
            <person name="Woo P.C."/>
        </authorList>
    </citation>
    <scope>NUCLEOTIDE SEQUENCE [LARGE SCALE GENOMIC DNA]</scope>
    <source>
        <strain evidence="5 6">HKU16</strain>
    </source>
</reference>
<proteinExistence type="predicted"/>
<evidence type="ECO:0000256" key="1">
    <source>
        <dbReference type="ARBA" id="ARBA00023015"/>
    </source>
</evidence>
<evidence type="ECO:0000259" key="4">
    <source>
        <dbReference type="PROSITE" id="PS50932"/>
    </source>
</evidence>
<dbReference type="InterPro" id="IPR000843">
    <property type="entry name" value="HTH_LacI"/>
</dbReference>
<dbReference type="InterPro" id="IPR010982">
    <property type="entry name" value="Lambda_DNA-bd_dom_sf"/>
</dbReference>
<dbReference type="SMART" id="SM00354">
    <property type="entry name" value="HTH_LACI"/>
    <property type="match status" value="1"/>
</dbReference>
<dbReference type="SUPFAM" id="SSF47413">
    <property type="entry name" value="lambda repressor-like DNA-binding domains"/>
    <property type="match status" value="1"/>
</dbReference>
<dbReference type="Gene3D" id="3.40.50.2300">
    <property type="match status" value="2"/>
</dbReference>
<organism evidence="5 6">
    <name type="scientific">Christensenella hongkongensis</name>
    <dbReference type="NCBI Taxonomy" id="270498"/>
    <lineage>
        <taxon>Bacteria</taxon>
        <taxon>Bacillati</taxon>
        <taxon>Bacillota</taxon>
        <taxon>Clostridia</taxon>
        <taxon>Christensenellales</taxon>
        <taxon>Christensenellaceae</taxon>
        <taxon>Christensenella</taxon>
    </lineage>
</organism>
<dbReference type="InterPro" id="IPR028082">
    <property type="entry name" value="Peripla_BP_I"/>
</dbReference>
<dbReference type="CDD" id="cd01392">
    <property type="entry name" value="HTH_LacI"/>
    <property type="match status" value="1"/>
</dbReference>
<gene>
    <name evidence="5" type="ORF">CHK_2029</name>
</gene>
<dbReference type="CDD" id="cd06267">
    <property type="entry name" value="PBP1_LacI_sugar_binding-like"/>
    <property type="match status" value="1"/>
</dbReference>
<dbReference type="PROSITE" id="PS00356">
    <property type="entry name" value="HTH_LACI_1"/>
    <property type="match status" value="1"/>
</dbReference>
<comment type="caution">
    <text evidence="5">The sequence shown here is derived from an EMBL/GenBank/DDBJ whole genome shotgun (WGS) entry which is preliminary data.</text>
</comment>
<dbReference type="Pfam" id="PF00356">
    <property type="entry name" value="LacI"/>
    <property type="match status" value="1"/>
</dbReference>
<keyword evidence="6" id="KW-1185">Reference proteome</keyword>
<name>A0A0M2NJ23_9FIRM</name>
<dbReference type="RefSeq" id="WP_046443887.1">
    <property type="nucleotide sequence ID" value="NZ_CAUERS010000110.1"/>
</dbReference>
<evidence type="ECO:0000313" key="6">
    <source>
        <dbReference type="Proteomes" id="UP000034076"/>
    </source>
</evidence>
<keyword evidence="3" id="KW-0804">Transcription</keyword>
<dbReference type="PANTHER" id="PTHR30146">
    <property type="entry name" value="LACI-RELATED TRANSCRIPTIONAL REPRESSOR"/>
    <property type="match status" value="1"/>
</dbReference>
<keyword evidence="1" id="KW-0805">Transcription regulation</keyword>
<dbReference type="STRING" id="270498.CHK_2029"/>
<dbReference type="EMBL" id="LAYJ01000111">
    <property type="protein sequence ID" value="KKI50437.1"/>
    <property type="molecule type" value="Genomic_DNA"/>
</dbReference>
<dbReference type="GO" id="GO:0000976">
    <property type="term" value="F:transcription cis-regulatory region binding"/>
    <property type="evidence" value="ECO:0007669"/>
    <property type="project" value="TreeGrafter"/>
</dbReference>
<sequence>MAVIKDVARLAGVSPSTVSKYLNRPEALRPGYRERIAKAIEELNYIPSNTARIMRTGGRTNLIAVVVPDIINPFYTEVYNAIRIACAARGFMPILYTTQEDRNIMLSCLEKLNTRQVDGVIICFLDEENIVKELEETQRNVPITILSWKNYNEQFNSVLIDAFNGFYTVTSYLVKLGYRRIAFLSGLLNRAISQEKLRGYKRAMNDNGLEIPADYIETGRFRYQTGYSCAGELMHLETPPDAIVAGNDVLALGAIKYLINSGYRIPEDVAVTGYDGTQLGALFEPSLTTVALPLAQMADMAMQLLVEKLEHPESRPQQAIFFGKLVERRSTKKDAPMILDF</sequence>
<dbReference type="SUPFAM" id="SSF53822">
    <property type="entry name" value="Periplasmic binding protein-like I"/>
    <property type="match status" value="1"/>
</dbReference>
<dbReference type="OrthoDB" id="369222at2"/>
<feature type="domain" description="HTH lacI-type" evidence="4">
    <location>
        <begin position="2"/>
        <end position="56"/>
    </location>
</feature>
<dbReference type="Pfam" id="PF13377">
    <property type="entry name" value="Peripla_BP_3"/>
    <property type="match status" value="1"/>
</dbReference>